<gene>
    <name evidence="7" type="primary">asnS_3</name>
    <name evidence="7" type="ORF">GALL_447920</name>
</gene>
<comment type="caution">
    <text evidence="7">The sequence shown here is derived from an EMBL/GenBank/DDBJ whole genome shotgun (WGS) entry which is preliminary data.</text>
</comment>
<proteinExistence type="predicted"/>
<dbReference type="AlphaFoldDB" id="A0A1J5PQ00"/>
<dbReference type="InterPro" id="IPR004364">
    <property type="entry name" value="Aa-tRNA-synt_II"/>
</dbReference>
<keyword evidence="4" id="KW-0648">Protein biosynthesis</keyword>
<dbReference type="GO" id="GO:0006421">
    <property type="term" value="P:asparaginyl-tRNA aminoacylation"/>
    <property type="evidence" value="ECO:0007669"/>
    <property type="project" value="TreeGrafter"/>
</dbReference>
<evidence type="ECO:0000256" key="4">
    <source>
        <dbReference type="ARBA" id="ARBA00022917"/>
    </source>
</evidence>
<evidence type="ECO:0000256" key="2">
    <source>
        <dbReference type="ARBA" id="ARBA00022741"/>
    </source>
</evidence>
<dbReference type="EC" id="6.1.1.22" evidence="7"/>
<dbReference type="Pfam" id="PF00152">
    <property type="entry name" value="tRNA-synt_2"/>
    <property type="match status" value="1"/>
</dbReference>
<dbReference type="EMBL" id="MLJW01002818">
    <property type="protein sequence ID" value="OIQ73569.1"/>
    <property type="molecule type" value="Genomic_DNA"/>
</dbReference>
<dbReference type="GO" id="GO:0004816">
    <property type="term" value="F:asparagine-tRNA ligase activity"/>
    <property type="evidence" value="ECO:0007669"/>
    <property type="project" value="UniProtKB-EC"/>
</dbReference>
<name>A0A1J5PQ00_9ZZZZ</name>
<evidence type="ECO:0000256" key="3">
    <source>
        <dbReference type="ARBA" id="ARBA00022840"/>
    </source>
</evidence>
<accession>A0A1J5PQ00</accession>
<dbReference type="InterPro" id="IPR006195">
    <property type="entry name" value="aa-tRNA-synth_II"/>
</dbReference>
<keyword evidence="3" id="KW-0067">ATP-binding</keyword>
<keyword evidence="1 7" id="KW-0436">Ligase</keyword>
<dbReference type="GO" id="GO:0005524">
    <property type="term" value="F:ATP binding"/>
    <property type="evidence" value="ECO:0007669"/>
    <property type="project" value="UniProtKB-KW"/>
</dbReference>
<protein>
    <submittedName>
        <fullName evidence="7">Asparagine--tRNA ligase</fullName>
        <ecNumber evidence="7">6.1.1.22</ecNumber>
    </submittedName>
</protein>
<reference evidence="7" key="1">
    <citation type="submission" date="2016-10" db="EMBL/GenBank/DDBJ databases">
        <title>Sequence of Gallionella enrichment culture.</title>
        <authorList>
            <person name="Poehlein A."/>
            <person name="Muehling M."/>
            <person name="Daniel R."/>
        </authorList>
    </citation>
    <scope>NUCLEOTIDE SEQUENCE</scope>
</reference>
<evidence type="ECO:0000313" key="7">
    <source>
        <dbReference type="EMBL" id="OIQ73569.1"/>
    </source>
</evidence>
<dbReference type="PANTHER" id="PTHR22594">
    <property type="entry name" value="ASPARTYL/LYSYL-TRNA SYNTHETASE"/>
    <property type="match status" value="1"/>
</dbReference>
<dbReference type="PROSITE" id="PS50862">
    <property type="entry name" value="AA_TRNA_LIGASE_II"/>
    <property type="match status" value="1"/>
</dbReference>
<dbReference type="Gene3D" id="3.30.930.10">
    <property type="entry name" value="Bira Bifunctional Protein, Domain 2"/>
    <property type="match status" value="1"/>
</dbReference>
<feature type="domain" description="Aminoacyl-transfer RNA synthetases class-II family profile" evidence="6">
    <location>
        <begin position="158"/>
        <end position="378"/>
    </location>
</feature>
<evidence type="ECO:0000259" key="6">
    <source>
        <dbReference type="PROSITE" id="PS50862"/>
    </source>
</evidence>
<evidence type="ECO:0000256" key="1">
    <source>
        <dbReference type="ARBA" id="ARBA00022598"/>
    </source>
</evidence>
<dbReference type="PANTHER" id="PTHR22594:SF34">
    <property type="entry name" value="ASPARAGINE--TRNA LIGASE, MITOCHONDRIAL-RELATED"/>
    <property type="match status" value="1"/>
</dbReference>
<dbReference type="SUPFAM" id="SSF55681">
    <property type="entry name" value="Class II aaRS and biotin synthetases"/>
    <property type="match status" value="1"/>
</dbReference>
<keyword evidence="2" id="KW-0547">Nucleotide-binding</keyword>
<evidence type="ECO:0000256" key="5">
    <source>
        <dbReference type="ARBA" id="ARBA00023146"/>
    </source>
</evidence>
<organism evidence="7">
    <name type="scientific">mine drainage metagenome</name>
    <dbReference type="NCBI Taxonomy" id="410659"/>
    <lineage>
        <taxon>unclassified sequences</taxon>
        <taxon>metagenomes</taxon>
        <taxon>ecological metagenomes</taxon>
    </lineage>
</organism>
<sequence length="387" mass="44115">MLQFESYFLTLLLWVLGNDLRKRYLNDLKAQLSGKCVQIMRGITMTITHAGTNDGINTQAVDEDRFLRILDDPITGLLVDLQDLVTRRTTEFWSERGARNMHLPITTNSISSPMGLGSDSQPVQIDLFGQTTYLADSMQFMLEYGCRLSDKGAWYLMPSFRGEDADDRHLNQFFHSEAEIIGNLTDVMDTAESYVRHLTSAVLEEHRDRLLSITGRADHLEAMMSSDPFPRITLDEAERLLGGDPRSIQRHPEGFRVLTSHGERRLMDEVSPFLWVTHFDHLSVPFYQGYGDADLQSSLNGDLLFGIGEVVGCGERHIDGQSTRRALTHHKVSEEDYGWYVRLKDHRPMVTSGFGLGVERWMMWVLSESDIRQMAILPRYNGVKIVP</sequence>
<dbReference type="InterPro" id="IPR045864">
    <property type="entry name" value="aa-tRNA-synth_II/BPL/LPL"/>
</dbReference>
<keyword evidence="5" id="KW-0030">Aminoacyl-tRNA synthetase</keyword>